<evidence type="ECO:0000256" key="9">
    <source>
        <dbReference type="ARBA" id="ARBA00022840"/>
    </source>
</evidence>
<dbReference type="RefSeq" id="WP_015955840.1">
    <property type="nucleotide sequence ID" value="NC_011729.1"/>
</dbReference>
<comment type="pathway">
    <text evidence="13">Carbohydrate metabolism; D-ribose degradation; D-ribose 5-phosphate from beta-D-ribopyranose: step 2/2.</text>
</comment>
<feature type="binding site" evidence="13">
    <location>
        <position position="245"/>
    </location>
    <ligand>
        <name>K(+)</name>
        <dbReference type="ChEBI" id="CHEBI:29103"/>
    </ligand>
</feature>
<feature type="binding site" evidence="13">
    <location>
        <position position="247"/>
    </location>
    <ligand>
        <name>K(+)</name>
        <dbReference type="ChEBI" id="CHEBI:29103"/>
    </ligand>
</feature>
<dbReference type="UniPathway" id="UPA00916">
    <property type="reaction ID" value="UER00889"/>
</dbReference>
<dbReference type="PRINTS" id="PR00990">
    <property type="entry name" value="RIBOKINASE"/>
</dbReference>
<dbReference type="SUPFAM" id="SSF53613">
    <property type="entry name" value="Ribokinase-like"/>
    <property type="match status" value="1"/>
</dbReference>
<comment type="similarity">
    <text evidence="13">Belongs to the carbohydrate kinase PfkB family. Ribokinase subfamily.</text>
</comment>
<feature type="domain" description="Carbohydrate kinase PfkB" evidence="14">
    <location>
        <begin position="2"/>
        <end position="292"/>
    </location>
</feature>
<evidence type="ECO:0000256" key="13">
    <source>
        <dbReference type="HAMAP-Rule" id="MF_01987"/>
    </source>
</evidence>
<dbReference type="PANTHER" id="PTHR10584">
    <property type="entry name" value="SUGAR KINASE"/>
    <property type="match status" value="1"/>
</dbReference>
<dbReference type="GO" id="GO:0019303">
    <property type="term" value="P:D-ribose catabolic process"/>
    <property type="evidence" value="ECO:0007669"/>
    <property type="project" value="UniProtKB-UniRule"/>
</dbReference>
<organism evidence="15 16">
    <name type="scientific">Gloeothece citriformis (strain PCC 7424)</name>
    <name type="common">Cyanothece sp. (strain PCC 7424)</name>
    <dbReference type="NCBI Taxonomy" id="65393"/>
    <lineage>
        <taxon>Bacteria</taxon>
        <taxon>Bacillati</taxon>
        <taxon>Cyanobacteriota</taxon>
        <taxon>Cyanophyceae</taxon>
        <taxon>Oscillatoriophycideae</taxon>
        <taxon>Chroococcales</taxon>
        <taxon>Aphanothecaceae</taxon>
        <taxon>Gloeothece</taxon>
        <taxon>Gloeothece citriformis</taxon>
    </lineage>
</organism>
<accession>B7KKB5</accession>
<evidence type="ECO:0000256" key="4">
    <source>
        <dbReference type="ARBA" id="ARBA00022490"/>
    </source>
</evidence>
<reference evidence="16" key="1">
    <citation type="journal article" date="2011" name="MBio">
        <title>Novel metabolic attributes of the genus Cyanothece, comprising a group of unicellular nitrogen-fixing Cyanobacteria.</title>
        <authorList>
            <person name="Bandyopadhyay A."/>
            <person name="Elvitigala T."/>
            <person name="Welsh E."/>
            <person name="Stockel J."/>
            <person name="Liberton M."/>
            <person name="Min H."/>
            <person name="Sherman L.A."/>
            <person name="Pakrasi H.B."/>
        </authorList>
    </citation>
    <scope>NUCLEOTIDE SEQUENCE [LARGE SCALE GENOMIC DNA]</scope>
    <source>
        <strain evidence="16">PCC 7424</strain>
    </source>
</reference>
<dbReference type="NCBIfam" id="TIGR02152">
    <property type="entry name" value="D_ribokin_bact"/>
    <property type="match status" value="1"/>
</dbReference>
<dbReference type="PANTHER" id="PTHR10584:SF166">
    <property type="entry name" value="RIBOKINASE"/>
    <property type="match status" value="1"/>
</dbReference>
<evidence type="ECO:0000256" key="2">
    <source>
        <dbReference type="ARBA" id="ARBA00012035"/>
    </source>
</evidence>
<evidence type="ECO:0000313" key="16">
    <source>
        <dbReference type="Proteomes" id="UP000002384"/>
    </source>
</evidence>
<keyword evidence="12 13" id="KW-0119">Carbohydrate metabolism</keyword>
<dbReference type="GO" id="GO:0005524">
    <property type="term" value="F:ATP binding"/>
    <property type="evidence" value="ECO:0007669"/>
    <property type="project" value="UniProtKB-UniRule"/>
</dbReference>
<comment type="catalytic activity">
    <reaction evidence="13">
        <text>D-ribose + ATP = D-ribose 5-phosphate + ADP + H(+)</text>
        <dbReference type="Rhea" id="RHEA:13697"/>
        <dbReference type="ChEBI" id="CHEBI:15378"/>
        <dbReference type="ChEBI" id="CHEBI:30616"/>
        <dbReference type="ChEBI" id="CHEBI:47013"/>
        <dbReference type="ChEBI" id="CHEBI:78346"/>
        <dbReference type="ChEBI" id="CHEBI:456216"/>
        <dbReference type="EC" id="2.7.1.15"/>
    </reaction>
</comment>
<dbReference type="Gene3D" id="3.40.1190.20">
    <property type="match status" value="1"/>
</dbReference>
<feature type="binding site" evidence="13">
    <location>
        <position position="281"/>
    </location>
    <ligand>
        <name>K(+)</name>
        <dbReference type="ChEBI" id="CHEBI:29103"/>
    </ligand>
</feature>
<dbReference type="Proteomes" id="UP000002384">
    <property type="component" value="Chromosome"/>
</dbReference>
<feature type="binding site" evidence="13">
    <location>
        <position position="139"/>
    </location>
    <ligand>
        <name>substrate</name>
    </ligand>
</feature>
<dbReference type="AlphaFoldDB" id="B7KKB5"/>
<feature type="binding site" evidence="13">
    <location>
        <begin position="250"/>
        <end position="251"/>
    </location>
    <ligand>
        <name>ATP</name>
        <dbReference type="ChEBI" id="CHEBI:30616"/>
    </ligand>
</feature>
<keyword evidence="5 13" id="KW-0808">Transferase</keyword>
<protein>
    <recommendedName>
        <fullName evidence="3 13">Ribokinase</fullName>
        <shortName evidence="13">RK</shortName>
        <ecNumber evidence="2 13">2.7.1.15</ecNumber>
    </recommendedName>
</protein>
<comment type="activity regulation">
    <text evidence="13">Activated by a monovalent cation that binds near, but not in, the active site. The most likely occupant of the site in vivo is potassium. Ion binding induces a conformational change that may alter substrate affinity.</text>
</comment>
<dbReference type="GO" id="GO:0005829">
    <property type="term" value="C:cytosol"/>
    <property type="evidence" value="ECO:0007669"/>
    <property type="project" value="TreeGrafter"/>
</dbReference>
<evidence type="ECO:0000256" key="1">
    <source>
        <dbReference type="ARBA" id="ARBA00005380"/>
    </source>
</evidence>
<feature type="binding site" evidence="13">
    <location>
        <position position="183"/>
    </location>
    <ligand>
        <name>ATP</name>
        <dbReference type="ChEBI" id="CHEBI:30616"/>
    </ligand>
</feature>
<dbReference type="InterPro" id="IPR002139">
    <property type="entry name" value="Ribo/fructo_kinase"/>
</dbReference>
<keyword evidence="6 13" id="KW-0479">Metal-binding</keyword>
<name>B7KKB5_GLOC7</name>
<evidence type="ECO:0000256" key="7">
    <source>
        <dbReference type="ARBA" id="ARBA00022741"/>
    </source>
</evidence>
<feature type="active site" description="Proton acceptor" evidence="13">
    <location>
        <position position="251"/>
    </location>
</feature>
<dbReference type="EMBL" id="CP001291">
    <property type="protein sequence ID" value="ACK72248.1"/>
    <property type="molecule type" value="Genomic_DNA"/>
</dbReference>
<dbReference type="InterPro" id="IPR002173">
    <property type="entry name" value="Carboh/pur_kinase_PfkB_CS"/>
</dbReference>
<sequence length="299" mass="31432">MKILVIGSSNTDMVIQAPRLPARGETILGGQFVMNPGGKGANQAVAATRLGGKVRLLTKVGDDLFGQQTISRLKNEGILTDYVLIDSRYPSGVALITVDEGGENTIVVASGANMALGEKEILVLMNPIEQATIILLQLEIPLQTVELAAKTASNLGKTVILNPAPAYPLSDSLLSKISILTPNQTEAQMLTGIKVNSPETADLAAQHLHKKGVANVIITLGKEGAYLCNEQTTQLIPGYPVEAVDTTAAGDTFNGALAVALLEGKELIEAISFANLAASLSVTRLGAQSSIPYRYELEC</sequence>
<feature type="binding site" evidence="13">
    <location>
        <position position="286"/>
    </location>
    <ligand>
        <name>K(+)</name>
        <dbReference type="ChEBI" id="CHEBI:29103"/>
    </ligand>
</feature>
<evidence type="ECO:0000256" key="11">
    <source>
        <dbReference type="ARBA" id="ARBA00022958"/>
    </source>
</evidence>
<dbReference type="InterPro" id="IPR029056">
    <property type="entry name" value="Ribokinase-like"/>
</dbReference>
<keyword evidence="7 13" id="KW-0547">Nucleotide-binding</keyword>
<evidence type="ECO:0000256" key="5">
    <source>
        <dbReference type="ARBA" id="ARBA00022679"/>
    </source>
</evidence>
<dbReference type="PROSITE" id="PS00584">
    <property type="entry name" value="PFKB_KINASES_2"/>
    <property type="match status" value="1"/>
</dbReference>
<dbReference type="CDD" id="cd01174">
    <property type="entry name" value="ribokinase"/>
    <property type="match status" value="1"/>
</dbReference>
<comment type="cofactor">
    <cofactor evidence="13">
        <name>Mg(2+)</name>
        <dbReference type="ChEBI" id="CHEBI:18420"/>
    </cofactor>
    <text evidence="13">Requires a divalent cation, most likely magnesium in vivo, as an electrophilic catalyst to aid phosphoryl group transfer. It is the chelate of the metal and the nucleotide that is the actual substrate.</text>
</comment>
<keyword evidence="16" id="KW-1185">Reference proteome</keyword>
<dbReference type="HOGENOM" id="CLU_027634_2_0_3"/>
<evidence type="ECO:0000256" key="3">
    <source>
        <dbReference type="ARBA" id="ARBA00016943"/>
    </source>
</evidence>
<dbReference type="OrthoDB" id="9775849at2"/>
<dbReference type="GO" id="GO:0004747">
    <property type="term" value="F:ribokinase activity"/>
    <property type="evidence" value="ECO:0007669"/>
    <property type="project" value="UniProtKB-UniRule"/>
</dbReference>
<evidence type="ECO:0000256" key="12">
    <source>
        <dbReference type="ARBA" id="ARBA00023277"/>
    </source>
</evidence>
<dbReference type="InterPro" id="IPR011611">
    <property type="entry name" value="PfkB_dom"/>
</dbReference>
<keyword evidence="4 13" id="KW-0963">Cytoplasm</keyword>
<evidence type="ECO:0000259" key="14">
    <source>
        <dbReference type="Pfam" id="PF00294"/>
    </source>
</evidence>
<comment type="subunit">
    <text evidence="13">Homodimer.</text>
</comment>
<feature type="binding site" evidence="13">
    <location>
        <position position="251"/>
    </location>
    <ligand>
        <name>substrate</name>
    </ligand>
</feature>
<evidence type="ECO:0000256" key="8">
    <source>
        <dbReference type="ARBA" id="ARBA00022777"/>
    </source>
</evidence>
<comment type="subcellular location">
    <subcellularLocation>
        <location evidence="13">Cytoplasm</location>
    </subcellularLocation>
</comment>
<keyword evidence="8 13" id="KW-0418">Kinase</keyword>
<gene>
    <name evidence="13" type="primary">rbsK</name>
    <name evidence="15" type="ordered locus">PCC7424_3869</name>
</gene>
<dbReference type="GO" id="GO:0046872">
    <property type="term" value="F:metal ion binding"/>
    <property type="evidence" value="ECO:0007669"/>
    <property type="project" value="UniProtKB-KW"/>
</dbReference>
<comment type="caution">
    <text evidence="13">Lacks conserved residue(s) required for the propagation of feature annotation.</text>
</comment>
<dbReference type="EC" id="2.7.1.15" evidence="2 13"/>
<dbReference type="KEGG" id="cyc:PCC7424_3869"/>
<comment type="similarity">
    <text evidence="1">Belongs to the carbohydrate kinase pfkB family.</text>
</comment>
<evidence type="ECO:0000256" key="10">
    <source>
        <dbReference type="ARBA" id="ARBA00022842"/>
    </source>
</evidence>
<feature type="binding site" evidence="13">
    <location>
        <position position="284"/>
    </location>
    <ligand>
        <name>K(+)</name>
        <dbReference type="ChEBI" id="CHEBI:29103"/>
    </ligand>
</feature>
<feature type="binding site" evidence="13">
    <location>
        <begin position="38"/>
        <end position="42"/>
    </location>
    <ligand>
        <name>substrate</name>
    </ligand>
</feature>
<dbReference type="eggNOG" id="COG0524">
    <property type="taxonomic scope" value="Bacteria"/>
</dbReference>
<dbReference type="Pfam" id="PF00294">
    <property type="entry name" value="PfkB"/>
    <property type="match status" value="1"/>
</dbReference>
<dbReference type="HAMAP" id="MF_01987">
    <property type="entry name" value="Ribokinase"/>
    <property type="match status" value="1"/>
</dbReference>
<evidence type="ECO:0000313" key="15">
    <source>
        <dbReference type="EMBL" id="ACK72248.1"/>
    </source>
</evidence>
<feature type="binding site" evidence="13">
    <location>
        <position position="290"/>
    </location>
    <ligand>
        <name>K(+)</name>
        <dbReference type="ChEBI" id="CHEBI:29103"/>
    </ligand>
</feature>
<keyword evidence="10 13" id="KW-0460">Magnesium</keyword>
<proteinExistence type="inferred from homology"/>
<feature type="binding site" evidence="13">
    <location>
        <position position="275"/>
    </location>
    <ligand>
        <name>ATP</name>
        <dbReference type="ChEBI" id="CHEBI:30616"/>
    </ligand>
</feature>
<keyword evidence="9 13" id="KW-0067">ATP-binding</keyword>
<dbReference type="InterPro" id="IPR011877">
    <property type="entry name" value="Ribokinase"/>
</dbReference>
<dbReference type="NCBIfam" id="NF008353">
    <property type="entry name" value="PRK11142.1"/>
    <property type="match status" value="1"/>
</dbReference>
<comment type="function">
    <text evidence="13">Catalyzes the phosphorylation of ribose at O-5 in a reaction requiring ATP and magnesium. The resulting D-ribose-5-phosphate can then be used either for sythesis of nucleotides, histidine, and tryptophan, or as a component of the pentose phosphate pathway.</text>
</comment>
<dbReference type="FunFam" id="3.40.1190.20:FF:000012">
    <property type="entry name" value="Ribokinase"/>
    <property type="match status" value="1"/>
</dbReference>
<feature type="binding site" evidence="13">
    <location>
        <begin position="10"/>
        <end position="12"/>
    </location>
    <ligand>
        <name>substrate</name>
    </ligand>
</feature>
<evidence type="ECO:0000256" key="6">
    <source>
        <dbReference type="ARBA" id="ARBA00022723"/>
    </source>
</evidence>
<feature type="binding site" evidence="13">
    <location>
        <begin position="219"/>
        <end position="224"/>
    </location>
    <ligand>
        <name>ATP</name>
        <dbReference type="ChEBI" id="CHEBI:30616"/>
    </ligand>
</feature>
<dbReference type="STRING" id="65393.PCC7424_3869"/>
<keyword evidence="11 13" id="KW-0630">Potassium</keyword>